<organism evidence="3 4">
    <name type="scientific">Hymenobacter saemangeumensis</name>
    <dbReference type="NCBI Taxonomy" id="1084522"/>
    <lineage>
        <taxon>Bacteria</taxon>
        <taxon>Pseudomonadati</taxon>
        <taxon>Bacteroidota</taxon>
        <taxon>Cytophagia</taxon>
        <taxon>Cytophagales</taxon>
        <taxon>Hymenobacteraceae</taxon>
        <taxon>Hymenobacter</taxon>
    </lineage>
</organism>
<comment type="caution">
    <text evidence="3">The sequence shown here is derived from an EMBL/GenBank/DDBJ whole genome shotgun (WGS) entry which is preliminary data.</text>
</comment>
<proteinExistence type="predicted"/>
<evidence type="ECO:0000313" key="3">
    <source>
        <dbReference type="EMBL" id="GAA4354711.1"/>
    </source>
</evidence>
<protein>
    <recommendedName>
        <fullName evidence="2">AMP-dependent synthetase/ligase domain-containing protein</fullName>
    </recommendedName>
</protein>
<evidence type="ECO:0000313" key="4">
    <source>
        <dbReference type="Proteomes" id="UP001501153"/>
    </source>
</evidence>
<dbReference type="RefSeq" id="WP_345235579.1">
    <property type="nucleotide sequence ID" value="NZ_BAABGZ010000017.1"/>
</dbReference>
<name>A0ABP8IAV8_9BACT</name>
<feature type="domain" description="AMP-dependent synthetase/ligase" evidence="2">
    <location>
        <begin position="42"/>
        <end position="371"/>
    </location>
</feature>
<dbReference type="PANTHER" id="PTHR43201:SF32">
    <property type="entry name" value="2-SUCCINYLBENZOATE--COA LIGASE, CHLOROPLASTIC_PEROXISOMAL"/>
    <property type="match status" value="1"/>
</dbReference>
<reference evidence="4" key="1">
    <citation type="journal article" date="2019" name="Int. J. Syst. Evol. Microbiol.">
        <title>The Global Catalogue of Microorganisms (GCM) 10K type strain sequencing project: providing services to taxonomists for standard genome sequencing and annotation.</title>
        <authorList>
            <consortium name="The Broad Institute Genomics Platform"/>
            <consortium name="The Broad Institute Genome Sequencing Center for Infectious Disease"/>
            <person name="Wu L."/>
            <person name="Ma J."/>
        </authorList>
    </citation>
    <scope>NUCLEOTIDE SEQUENCE [LARGE SCALE GENOMIC DNA]</scope>
    <source>
        <strain evidence="4">JCM 17923</strain>
    </source>
</reference>
<dbReference type="Gene3D" id="3.40.50.12780">
    <property type="entry name" value="N-terminal domain of ligase-like"/>
    <property type="match status" value="1"/>
</dbReference>
<evidence type="ECO:0000259" key="2">
    <source>
        <dbReference type="Pfam" id="PF00501"/>
    </source>
</evidence>
<dbReference type="PROSITE" id="PS00455">
    <property type="entry name" value="AMP_BINDING"/>
    <property type="match status" value="1"/>
</dbReference>
<dbReference type="EMBL" id="BAABGZ010000017">
    <property type="protein sequence ID" value="GAA4354711.1"/>
    <property type="molecule type" value="Genomic_DNA"/>
</dbReference>
<dbReference type="Pfam" id="PF00501">
    <property type="entry name" value="AMP-binding"/>
    <property type="match status" value="1"/>
</dbReference>
<gene>
    <name evidence="3" type="ORF">GCM10023185_16790</name>
</gene>
<feature type="region of interest" description="Disordered" evidence="1">
    <location>
        <begin position="144"/>
        <end position="173"/>
    </location>
</feature>
<accession>A0ABP8IAV8</accession>
<dbReference type="SUPFAM" id="SSF56801">
    <property type="entry name" value="Acetyl-CoA synthetase-like"/>
    <property type="match status" value="1"/>
</dbReference>
<dbReference type="Proteomes" id="UP001501153">
    <property type="component" value="Unassembled WGS sequence"/>
</dbReference>
<dbReference type="InterPro" id="IPR000873">
    <property type="entry name" value="AMP-dep_synth/lig_dom"/>
</dbReference>
<evidence type="ECO:0000256" key="1">
    <source>
        <dbReference type="SAM" id="MobiDB-lite"/>
    </source>
</evidence>
<dbReference type="PANTHER" id="PTHR43201">
    <property type="entry name" value="ACYL-COA SYNTHETASE"/>
    <property type="match status" value="1"/>
</dbReference>
<keyword evidence="4" id="KW-1185">Reference proteome</keyword>
<dbReference type="InterPro" id="IPR042099">
    <property type="entry name" value="ANL_N_sf"/>
</dbReference>
<sequence length="485" mass="51312">MPSTNFYAHIARTLQAQARQVLLAWPSASPAQSGTGGFEPGELHTGGEIEAFVTAMRQRLTAAQVLPGQRVLLLVPVSLELVGALLGVLAHGATVVLPPAGASTRQLLALARQGGVAILPRVAAGPRLLARLLGVKLLAASRPTSPATPAELPQPVPPQQPALITHTSGSTGRPKQIIRTHAVLSTQHAVLKEIFPPWPGQRDFPLFPNVLLHNLGAGAVSILPNVHWADISTVRPPLIVEQLLVEQVETLTGNVFYFEQLLPALRQQPGGFPLVRALGVGGSPVPERLVHALKAVFASATVYVIYGSSEAEPIAVRPLAGQAASPALGYCVGPVHPSLELRLASLGALSLPDGSRPVVGEIQVRGPHVASREPDGWLHTGDFGYLGADGQLYLTGRQGNEALRQGLQHYQLEHVLQHLPGVERVAARPVSAGFNIYVQGPASEAAVRAALAAYFPAAACQAVHFRSSLPVDQRHHSKIRYAEVL</sequence>
<dbReference type="InterPro" id="IPR020845">
    <property type="entry name" value="AMP-binding_CS"/>
</dbReference>